<proteinExistence type="predicted"/>
<organism evidence="2">
    <name type="scientific">Desulfacinum infernum</name>
    <dbReference type="NCBI Taxonomy" id="35837"/>
    <lineage>
        <taxon>Bacteria</taxon>
        <taxon>Pseudomonadati</taxon>
        <taxon>Thermodesulfobacteriota</taxon>
        <taxon>Syntrophobacteria</taxon>
        <taxon>Syntrophobacterales</taxon>
        <taxon>Syntrophobacteraceae</taxon>
        <taxon>Desulfacinum</taxon>
    </lineage>
</organism>
<protein>
    <submittedName>
        <fullName evidence="2">PilZ domain-containing protein</fullName>
    </submittedName>
</protein>
<dbReference type="Pfam" id="PF07238">
    <property type="entry name" value="PilZ"/>
    <property type="match status" value="1"/>
</dbReference>
<accession>A0A832A5C2</accession>
<name>A0A832A5C2_9BACT</name>
<gene>
    <name evidence="2" type="ORF">ENS06_04355</name>
</gene>
<comment type="caution">
    <text evidence="2">The sequence shown here is derived from an EMBL/GenBank/DDBJ whole genome shotgun (WGS) entry which is preliminary data.</text>
</comment>
<dbReference type="AlphaFoldDB" id="A0A832A5C2"/>
<dbReference type="Gene3D" id="2.40.10.220">
    <property type="entry name" value="predicted glycosyltransferase like domains"/>
    <property type="match status" value="1"/>
</dbReference>
<dbReference type="InterPro" id="IPR009875">
    <property type="entry name" value="PilZ_domain"/>
</dbReference>
<evidence type="ECO:0000259" key="1">
    <source>
        <dbReference type="Pfam" id="PF07238"/>
    </source>
</evidence>
<evidence type="ECO:0000313" key="2">
    <source>
        <dbReference type="EMBL" id="HFK96545.1"/>
    </source>
</evidence>
<dbReference type="GO" id="GO:0035438">
    <property type="term" value="F:cyclic-di-GMP binding"/>
    <property type="evidence" value="ECO:0007669"/>
    <property type="project" value="InterPro"/>
</dbReference>
<reference evidence="2" key="1">
    <citation type="journal article" date="2020" name="mSystems">
        <title>Genome- and Community-Level Interaction Insights into Carbon Utilization and Element Cycling Functions of Hydrothermarchaeota in Hydrothermal Sediment.</title>
        <authorList>
            <person name="Zhou Z."/>
            <person name="Liu Y."/>
            <person name="Xu W."/>
            <person name="Pan J."/>
            <person name="Luo Z.H."/>
            <person name="Li M."/>
        </authorList>
    </citation>
    <scope>NUCLEOTIDE SEQUENCE [LARGE SCALE GENOMIC DNA]</scope>
    <source>
        <strain evidence="2">SpSt-456</strain>
    </source>
</reference>
<feature type="domain" description="PilZ" evidence="1">
    <location>
        <begin position="115"/>
        <end position="217"/>
    </location>
</feature>
<sequence>MASPSSPVKTLRPGTAVDIVLRVDFYREVMDVRRAMVYDTDGATLVVSRPSPDLKPEHIGRRCTVTFVVRENEFKNRYGLPAEIVELKENYAIRKGTTVQALILRALGAVEPFNLRMAYRVRPPITSGIALQIDGQRVSILDISTGGARFLSSVRPPLQFRQRVEVVLHLDEAAHAFHAFVVRTQDPGPQCPVRGAQEVAVQFSGMEKRVRELLAKKILQIDRELRAKGLEEV</sequence>
<dbReference type="EMBL" id="DSTK01000013">
    <property type="protein sequence ID" value="HFK96545.1"/>
    <property type="molecule type" value="Genomic_DNA"/>
</dbReference>